<comment type="subcellular location">
    <subcellularLocation>
        <location evidence="1">Membrane</location>
        <topology evidence="1">Multi-pass membrane protein</topology>
    </subcellularLocation>
</comment>
<feature type="transmembrane region" description="Helical" evidence="5">
    <location>
        <begin position="390"/>
        <end position="411"/>
    </location>
</feature>
<protein>
    <submittedName>
        <fullName evidence="7">O-antigen ligase family protein</fullName>
    </submittedName>
</protein>
<keyword evidence="8" id="KW-1185">Reference proteome</keyword>
<feature type="transmembrane region" description="Helical" evidence="5">
    <location>
        <begin position="166"/>
        <end position="187"/>
    </location>
</feature>
<keyword evidence="2 5" id="KW-0812">Transmembrane</keyword>
<feature type="transmembrane region" description="Helical" evidence="5">
    <location>
        <begin position="43"/>
        <end position="66"/>
    </location>
</feature>
<dbReference type="EMBL" id="JAAVLX010000010">
    <property type="protein sequence ID" value="NOJ43320.1"/>
    <property type="molecule type" value="Genomic_DNA"/>
</dbReference>
<feature type="transmembrane region" description="Helical" evidence="5">
    <location>
        <begin position="418"/>
        <end position="436"/>
    </location>
</feature>
<evidence type="ECO:0000313" key="7">
    <source>
        <dbReference type="EMBL" id="NOJ43320.1"/>
    </source>
</evidence>
<evidence type="ECO:0000256" key="5">
    <source>
        <dbReference type="SAM" id="Phobius"/>
    </source>
</evidence>
<evidence type="ECO:0000256" key="2">
    <source>
        <dbReference type="ARBA" id="ARBA00022692"/>
    </source>
</evidence>
<accession>A0A7Y4LZ11</accession>
<keyword evidence="4 5" id="KW-0472">Membrane</keyword>
<sequence length="462" mass="50099">MTDFSDRSKPADLSDYYLLLLLGVLLGYAFLGKGFAYLGLPPIFIGEIAFFTGVVILLRTGCLIAALTTLPSLVLVAAMAWVVLRTLPFVGVYGFDALRDSVVIMYGGFAFIVIALLLEDARRINTIVRYYGAFVNIYIPVIPFLFGFNHHLADSIPHMPGTTVPLIWIGSGEVAVHLAGAAVFVLVGFRKATLLWIVFLAAALAMVSALTRGGMLAFVVPVTFAVLTLGKIRELAAILLTGLVILAAAYSLESIFTEHTEARSSEERSISARQLVENVASIGGRAGEQTEGTKEWRVAWWGIIVNDTLYGPNFWTGRGFGLNLADADGFRAEHDLPALRSPHNVHMTLLARAGVPGVVLWLLLLASWFGMLVNAVLTARRRGQTGWAGLFLFIGCYVMSIIINATFDVALEGPMQGVWFWCLIGFGIASVMVYRVQALSVLPNRAVLFGSKRVTAPAQEAP</sequence>
<name>A0A7Y4LZ11_9BRAD</name>
<feature type="transmembrane region" description="Helical" evidence="5">
    <location>
        <begin position="194"/>
        <end position="215"/>
    </location>
</feature>
<feature type="transmembrane region" description="Helical" evidence="5">
    <location>
        <begin position="235"/>
        <end position="256"/>
    </location>
</feature>
<feature type="transmembrane region" description="Helical" evidence="5">
    <location>
        <begin position="349"/>
        <end position="370"/>
    </location>
</feature>
<reference evidence="7 8" key="1">
    <citation type="submission" date="2020-03" db="EMBL/GenBank/DDBJ databases">
        <title>Bradyrhizobium diversity isolated from nodules of Indigofera sp.</title>
        <authorList>
            <person name="Klepa M."/>
            <person name="Helene L."/>
            <person name="Hungria M."/>
        </authorList>
    </citation>
    <scope>NUCLEOTIDE SEQUENCE [LARGE SCALE GENOMIC DNA]</scope>
    <source>
        <strain evidence="7 8">WSM 1791</strain>
    </source>
</reference>
<feature type="transmembrane region" description="Helical" evidence="5">
    <location>
        <begin position="16"/>
        <end position="37"/>
    </location>
</feature>
<keyword evidence="7" id="KW-0436">Ligase</keyword>
<dbReference type="Proteomes" id="UP000544122">
    <property type="component" value="Unassembled WGS sequence"/>
</dbReference>
<gene>
    <name evidence="7" type="ORF">HCN58_27770</name>
</gene>
<keyword evidence="3 5" id="KW-1133">Transmembrane helix</keyword>
<feature type="transmembrane region" description="Helical" evidence="5">
    <location>
        <begin position="130"/>
        <end position="146"/>
    </location>
</feature>
<evidence type="ECO:0000259" key="6">
    <source>
        <dbReference type="Pfam" id="PF04932"/>
    </source>
</evidence>
<organism evidence="7 8">
    <name type="scientific">Bradyrhizobium australiense</name>
    <dbReference type="NCBI Taxonomy" id="2721161"/>
    <lineage>
        <taxon>Bacteria</taxon>
        <taxon>Pseudomonadati</taxon>
        <taxon>Pseudomonadota</taxon>
        <taxon>Alphaproteobacteria</taxon>
        <taxon>Hyphomicrobiales</taxon>
        <taxon>Nitrobacteraceae</taxon>
        <taxon>Bradyrhizobium</taxon>
    </lineage>
</organism>
<dbReference type="AlphaFoldDB" id="A0A7Y4LZ11"/>
<feature type="domain" description="O-antigen ligase-related" evidence="6">
    <location>
        <begin position="198"/>
        <end position="362"/>
    </location>
</feature>
<proteinExistence type="predicted"/>
<evidence type="ECO:0000256" key="3">
    <source>
        <dbReference type="ARBA" id="ARBA00022989"/>
    </source>
</evidence>
<comment type="caution">
    <text evidence="7">The sequence shown here is derived from an EMBL/GenBank/DDBJ whole genome shotgun (WGS) entry which is preliminary data.</text>
</comment>
<evidence type="ECO:0000313" key="8">
    <source>
        <dbReference type="Proteomes" id="UP000544122"/>
    </source>
</evidence>
<dbReference type="InterPro" id="IPR007016">
    <property type="entry name" value="O-antigen_ligase-rel_domated"/>
</dbReference>
<evidence type="ECO:0000256" key="1">
    <source>
        <dbReference type="ARBA" id="ARBA00004141"/>
    </source>
</evidence>
<feature type="transmembrane region" description="Helical" evidence="5">
    <location>
        <begin position="101"/>
        <end position="118"/>
    </location>
</feature>
<dbReference type="RefSeq" id="WP_171582537.1">
    <property type="nucleotide sequence ID" value="NZ_JAAVLX010000010.1"/>
</dbReference>
<dbReference type="GO" id="GO:0016020">
    <property type="term" value="C:membrane"/>
    <property type="evidence" value="ECO:0007669"/>
    <property type="project" value="UniProtKB-SubCell"/>
</dbReference>
<dbReference type="Pfam" id="PF04932">
    <property type="entry name" value="Wzy_C"/>
    <property type="match status" value="1"/>
</dbReference>
<evidence type="ECO:0000256" key="4">
    <source>
        <dbReference type="ARBA" id="ARBA00023136"/>
    </source>
</evidence>
<dbReference type="GO" id="GO:0016874">
    <property type="term" value="F:ligase activity"/>
    <property type="evidence" value="ECO:0007669"/>
    <property type="project" value="UniProtKB-KW"/>
</dbReference>